<dbReference type="InterPro" id="IPR025315">
    <property type="entry name" value="DUF4220"/>
</dbReference>
<feature type="transmembrane region" description="Helical" evidence="1">
    <location>
        <begin position="238"/>
        <end position="257"/>
    </location>
</feature>
<gene>
    <name evidence="3" type="ORF">VitviT2T_004150</name>
</gene>
<dbReference type="EMBL" id="CP126650">
    <property type="protein sequence ID" value="WJZ84550.1"/>
    <property type="molecule type" value="Genomic_DNA"/>
</dbReference>
<evidence type="ECO:0000259" key="2">
    <source>
        <dbReference type="Pfam" id="PF13968"/>
    </source>
</evidence>
<proteinExistence type="predicted"/>
<organism evidence="3 4">
    <name type="scientific">Vitis vinifera</name>
    <name type="common">Grape</name>
    <dbReference type="NCBI Taxonomy" id="29760"/>
    <lineage>
        <taxon>Eukaryota</taxon>
        <taxon>Viridiplantae</taxon>
        <taxon>Streptophyta</taxon>
        <taxon>Embryophyta</taxon>
        <taxon>Tracheophyta</taxon>
        <taxon>Spermatophyta</taxon>
        <taxon>Magnoliopsida</taxon>
        <taxon>eudicotyledons</taxon>
        <taxon>Gunneridae</taxon>
        <taxon>Pentapetalae</taxon>
        <taxon>rosids</taxon>
        <taxon>Vitales</taxon>
        <taxon>Vitaceae</taxon>
        <taxon>Viteae</taxon>
        <taxon>Vitis</taxon>
    </lineage>
</organism>
<sequence>MSGTGDAENANYSDSDNKNSGISWVLLVMVALHHFIMRKKTPKQNILVKRIMILARNVLIGVPDEKTDMVAEKGICFNKSSTDVEWTCSLHSLQSLQRGTIQSRTAKRGFKEKRKKAKGGMTNVIPEKVEKLWDEWNLRGSILFSLFLQILLIFCAPTRKWRGNTFVTLINWSAYLLADWVAAFAVGLIANSQNNMKNKCEMPVQTEDLLALWAPFLLLHVGGPDAITAFSLEDNELWIRHLFGLLIQLIAVGYVILQALPSELWIPTSLMLLAGIIKYAERTRALYLGCLGNFKASILPPADAGPEATDYARLMEGYSSKKIVHVPAYIKVQTEFRASADYAVRPKRLSDLDVVEGGFKYFNIFKGLIVDLMFTFQERKDSRRYVFARNTEDAFKVLEVELNFMYDALYTKMVVVNGNIGYCLRFVCSTCLVASLERFAAHHKQKNGGHPPNQAKMHPFDVYVTYALLIGAICLDSIAVIKLIFSDWTIVLLRCRRTKEFLLKTRKRLTIYRIGSWSKTFGGRWSNSMSQHSLVRYCLKERFKWIDVTVDWLGLRDILDEIQYKDHIDVPDDLKIFICEELKEKAKKAKNSKTAREICSGRGDWVLSQSACQSLIWSVDGEYDKSLLLWHIATDLCFYEMLSSTHTDPEVGHQLSKEGSFDNRRKFSKFLSDYILYLLVMRPTMMSAVAGIGQIRFRDTCEEAKKFFRRKDIIPGGKFKESSLLSWFKKFFPSSTGQSEPKCSMPWSWLEKFSSETKNELMREKIVEEACKALLLIETVVKPIEVKGDRSKSVLFDACILAKELKKMDERKRWKVMSEVWVELLSYAASRCGANTHVQQLSKGGELVTFVWLLMTQLGLGDQFRVETGHARPKMLVHK</sequence>
<accession>A0ABY9BP94</accession>
<evidence type="ECO:0000313" key="4">
    <source>
        <dbReference type="Proteomes" id="UP001227230"/>
    </source>
</evidence>
<keyword evidence="1" id="KW-0472">Membrane</keyword>
<evidence type="ECO:0000313" key="3">
    <source>
        <dbReference type="EMBL" id="WJZ84550.1"/>
    </source>
</evidence>
<name>A0ABY9BP94_VITVI</name>
<protein>
    <recommendedName>
        <fullName evidence="2">DUF4220 domain-containing protein</fullName>
    </recommendedName>
</protein>
<dbReference type="Pfam" id="PF04578">
    <property type="entry name" value="DUF594"/>
    <property type="match status" value="1"/>
</dbReference>
<dbReference type="InterPro" id="IPR007658">
    <property type="entry name" value="DUF594"/>
</dbReference>
<keyword evidence="4" id="KW-1185">Reference proteome</keyword>
<feature type="transmembrane region" description="Helical" evidence="1">
    <location>
        <begin position="210"/>
        <end position="232"/>
    </location>
</feature>
<keyword evidence="1" id="KW-0812">Transmembrane</keyword>
<keyword evidence="1" id="KW-1133">Transmembrane helix</keyword>
<dbReference type="Pfam" id="PF13968">
    <property type="entry name" value="DUF4220"/>
    <property type="match status" value="1"/>
</dbReference>
<dbReference type="Proteomes" id="UP001227230">
    <property type="component" value="Chromosome 3"/>
</dbReference>
<feature type="domain" description="DUF4220" evidence="2">
    <location>
        <begin position="172"/>
        <end position="537"/>
    </location>
</feature>
<reference evidence="3 4" key="1">
    <citation type="journal article" date="2023" name="Hortic Res">
        <title>The complete reference genome for grapevine (Vitis vinifera L.) genetics and breeding.</title>
        <authorList>
            <person name="Shi X."/>
            <person name="Cao S."/>
            <person name="Wang X."/>
            <person name="Huang S."/>
            <person name="Wang Y."/>
            <person name="Liu Z."/>
            <person name="Liu W."/>
            <person name="Leng X."/>
            <person name="Peng Y."/>
            <person name="Wang N."/>
            <person name="Wang Y."/>
            <person name="Ma Z."/>
            <person name="Xu X."/>
            <person name="Zhang F."/>
            <person name="Xue H."/>
            <person name="Zhong H."/>
            <person name="Wang Y."/>
            <person name="Zhang K."/>
            <person name="Velt A."/>
            <person name="Avia K."/>
            <person name="Holtgrawe D."/>
            <person name="Grimplet J."/>
            <person name="Matus J.T."/>
            <person name="Ware D."/>
            <person name="Wu X."/>
            <person name="Wang H."/>
            <person name="Liu C."/>
            <person name="Fang Y."/>
            <person name="Rustenholz C."/>
            <person name="Cheng Z."/>
            <person name="Xiao H."/>
            <person name="Zhou Y."/>
        </authorList>
    </citation>
    <scope>NUCLEOTIDE SEQUENCE [LARGE SCALE GENOMIC DNA]</scope>
    <source>
        <strain evidence="4">cv. Pinot noir / PN40024</strain>
        <tissue evidence="3">Leaf</tissue>
    </source>
</reference>
<evidence type="ECO:0000256" key="1">
    <source>
        <dbReference type="SAM" id="Phobius"/>
    </source>
</evidence>
<feature type="transmembrane region" description="Helical" evidence="1">
    <location>
        <begin position="20"/>
        <end position="37"/>
    </location>
</feature>
<feature type="transmembrane region" description="Helical" evidence="1">
    <location>
        <begin position="166"/>
        <end position="189"/>
    </location>
</feature>
<dbReference type="PANTHER" id="PTHR31325">
    <property type="entry name" value="OS01G0798800 PROTEIN-RELATED"/>
    <property type="match status" value="1"/>
</dbReference>